<feature type="compositionally biased region" description="Basic residues" evidence="1">
    <location>
        <begin position="112"/>
        <end position="139"/>
    </location>
</feature>
<evidence type="ECO:0000256" key="1">
    <source>
        <dbReference type="SAM" id="MobiDB-lite"/>
    </source>
</evidence>
<evidence type="ECO:0000313" key="2">
    <source>
        <dbReference type="EMBL" id="QHT93023.1"/>
    </source>
</evidence>
<sequence>MSSENEQKLILDEQTAKNKTVPKGTVIETKVFPSEFSGDRSYVAKSITSVRKKIPSSSSMQQVDYYLNQLKNYIYWATSSDPDPLKGPSDFFPSVKRTITFQAAKPTDDKKGGKKYKKNNGRKTKKGSRTNKNKTRKHK</sequence>
<protein>
    <submittedName>
        <fullName evidence="2">Uncharacterized protein</fullName>
    </submittedName>
</protein>
<reference evidence="2" key="1">
    <citation type="journal article" date="2020" name="Nature">
        <title>Giant virus diversity and host interactions through global metagenomics.</title>
        <authorList>
            <person name="Schulz F."/>
            <person name="Roux S."/>
            <person name="Paez-Espino D."/>
            <person name="Jungbluth S."/>
            <person name="Walsh D.A."/>
            <person name="Denef V.J."/>
            <person name="McMahon K.D."/>
            <person name="Konstantinidis K.T."/>
            <person name="Eloe-Fadrosh E.A."/>
            <person name="Kyrpides N.C."/>
            <person name="Woyke T."/>
        </authorList>
    </citation>
    <scope>NUCLEOTIDE SEQUENCE</scope>
    <source>
        <strain evidence="2">GVMAG-M-3300023210-19</strain>
    </source>
</reference>
<accession>A0A6C0IND0</accession>
<dbReference type="AlphaFoldDB" id="A0A6C0IND0"/>
<feature type="region of interest" description="Disordered" evidence="1">
    <location>
        <begin position="102"/>
        <end position="139"/>
    </location>
</feature>
<dbReference type="EMBL" id="MN740199">
    <property type="protein sequence ID" value="QHT93023.1"/>
    <property type="molecule type" value="Genomic_DNA"/>
</dbReference>
<proteinExistence type="predicted"/>
<organism evidence="2">
    <name type="scientific">viral metagenome</name>
    <dbReference type="NCBI Taxonomy" id="1070528"/>
    <lineage>
        <taxon>unclassified sequences</taxon>
        <taxon>metagenomes</taxon>
        <taxon>organismal metagenomes</taxon>
    </lineage>
</organism>
<name>A0A6C0IND0_9ZZZZ</name>